<keyword evidence="5" id="KW-0449">Lipoprotein</keyword>
<reference evidence="7" key="1">
    <citation type="submission" date="2021-02" db="EMBL/GenBank/DDBJ databases">
        <authorList>
            <person name="Nowell W R."/>
        </authorList>
    </citation>
    <scope>NUCLEOTIDE SEQUENCE</scope>
</reference>
<dbReference type="Proteomes" id="UP000677228">
    <property type="component" value="Unassembled WGS sequence"/>
</dbReference>
<protein>
    <recommendedName>
        <fullName evidence="6">ABC transporter substrate-binding protein PnrA-like domain-containing protein</fullName>
    </recommendedName>
</protein>
<dbReference type="Pfam" id="PF02608">
    <property type="entry name" value="Bmp"/>
    <property type="match status" value="2"/>
</dbReference>
<evidence type="ECO:0000256" key="1">
    <source>
        <dbReference type="ARBA" id="ARBA00004236"/>
    </source>
</evidence>
<sequence>MEDTDLARNVEGGEESQIANLEWLGIEADESPRNPGLKEYNDNDELSLLPKDNVQFYNFNQPNHFTNTQFFLDSKEAVARADALVQANVDVILPVAGPQTAIAINAIENAGPTKRESIKVIGVDVDQRVTYGRAKDNIFLTSIIKKIKEAFTIIGKRVKNGETSDFGTLLFGKFEKGQDLVAVATDSNSDFEAIVNQKMLNSEFITDGGSVFDKSFNEQSYEAYMDLIGPDDNYGDGVGKDRVASIIFDVLAAGYVAGFLTGLYLRDHDKTSEDGHKVGLKEYNDNDDLSPDPADNVEFYNFNQPTHFTNTQFFLDSKEAVARADALVQANVDVILPVAGPQTAIAINAIENAGFPKRDSIKVIGVDVDQRVTYGRAKDNIFLTSIIKRIKEAFTIVGSRIKSGDDSDFGKFLFGKFEEGNDLVAVATDSNSDFEKIVKEVMPNTELRMIDYAIQKSTEILPALSAAIAPGTGKTF</sequence>
<dbReference type="GO" id="GO:0005886">
    <property type="term" value="C:plasma membrane"/>
    <property type="evidence" value="ECO:0007669"/>
    <property type="project" value="UniProtKB-SubCell"/>
</dbReference>
<comment type="caution">
    <text evidence="7">The sequence shown here is derived from an EMBL/GenBank/DDBJ whole genome shotgun (WGS) entry which is preliminary data.</text>
</comment>
<evidence type="ECO:0000313" key="7">
    <source>
        <dbReference type="EMBL" id="CAF0725917.1"/>
    </source>
</evidence>
<dbReference type="AlphaFoldDB" id="A0A8S2CKH3"/>
<dbReference type="PANTHER" id="PTHR34296">
    <property type="entry name" value="TRANSCRIPTIONAL ACTIVATOR PROTEIN MED"/>
    <property type="match status" value="1"/>
</dbReference>
<dbReference type="InterPro" id="IPR050957">
    <property type="entry name" value="BMP_lipoprotein"/>
</dbReference>
<dbReference type="Proteomes" id="UP000682733">
    <property type="component" value="Unassembled WGS sequence"/>
</dbReference>
<dbReference type="PANTHER" id="PTHR34296:SF2">
    <property type="entry name" value="ABC TRANSPORTER GUANOSINE-BINDING PROTEIN NUPN"/>
    <property type="match status" value="1"/>
</dbReference>
<dbReference type="InterPro" id="IPR003760">
    <property type="entry name" value="PnrA-like"/>
</dbReference>
<feature type="domain" description="ABC transporter substrate-binding protein PnrA-like" evidence="6">
    <location>
        <begin position="70"/>
        <end position="163"/>
    </location>
</feature>
<name>A0A8S2CKH3_9BILA</name>
<evidence type="ECO:0000256" key="4">
    <source>
        <dbReference type="ARBA" id="ARBA00023136"/>
    </source>
</evidence>
<dbReference type="Gene3D" id="3.40.50.2300">
    <property type="match status" value="2"/>
</dbReference>
<evidence type="ECO:0000256" key="3">
    <source>
        <dbReference type="ARBA" id="ARBA00022729"/>
    </source>
</evidence>
<dbReference type="EMBL" id="CAJNOK010000057">
    <property type="protein sequence ID" value="CAF0725917.1"/>
    <property type="molecule type" value="Genomic_DNA"/>
</dbReference>
<proteinExistence type="predicted"/>
<feature type="domain" description="ABC transporter substrate-binding protein PnrA-like" evidence="6">
    <location>
        <begin position="187"/>
        <end position="400"/>
    </location>
</feature>
<evidence type="ECO:0000256" key="2">
    <source>
        <dbReference type="ARBA" id="ARBA00022475"/>
    </source>
</evidence>
<keyword evidence="2" id="KW-1003">Cell membrane</keyword>
<evidence type="ECO:0000313" key="9">
    <source>
        <dbReference type="Proteomes" id="UP000677228"/>
    </source>
</evidence>
<evidence type="ECO:0000256" key="5">
    <source>
        <dbReference type="ARBA" id="ARBA00023288"/>
    </source>
</evidence>
<organism evidence="7 9">
    <name type="scientific">Didymodactylos carnosus</name>
    <dbReference type="NCBI Taxonomy" id="1234261"/>
    <lineage>
        <taxon>Eukaryota</taxon>
        <taxon>Metazoa</taxon>
        <taxon>Spiralia</taxon>
        <taxon>Gnathifera</taxon>
        <taxon>Rotifera</taxon>
        <taxon>Eurotatoria</taxon>
        <taxon>Bdelloidea</taxon>
        <taxon>Philodinida</taxon>
        <taxon>Philodinidae</taxon>
        <taxon>Didymodactylos</taxon>
    </lineage>
</organism>
<dbReference type="EMBL" id="CAJOBA010000057">
    <property type="protein sequence ID" value="CAF3499348.1"/>
    <property type="molecule type" value="Genomic_DNA"/>
</dbReference>
<accession>A0A8S2CKH3</accession>
<keyword evidence="4" id="KW-0472">Membrane</keyword>
<evidence type="ECO:0000313" key="8">
    <source>
        <dbReference type="EMBL" id="CAF3499348.1"/>
    </source>
</evidence>
<keyword evidence="3" id="KW-0732">Signal</keyword>
<comment type="subcellular location">
    <subcellularLocation>
        <location evidence="1">Cell membrane</location>
    </subcellularLocation>
</comment>
<gene>
    <name evidence="7" type="ORF">OVA965_LOCUS425</name>
    <name evidence="8" type="ORF">TMI583_LOCUS425</name>
</gene>
<evidence type="ECO:0000259" key="6">
    <source>
        <dbReference type="Pfam" id="PF02608"/>
    </source>
</evidence>